<evidence type="ECO:0000256" key="5">
    <source>
        <dbReference type="ARBA" id="ARBA00023306"/>
    </source>
</evidence>
<keyword evidence="7" id="KW-0067">ATP-binding</keyword>
<evidence type="ECO:0000313" key="13">
    <source>
        <dbReference type="EMBL" id="MFK7160949.1"/>
    </source>
</evidence>
<keyword evidence="2 7" id="KW-0132">Cell division</keyword>
<feature type="binding site" evidence="7">
    <location>
        <position position="487"/>
    </location>
    <ligand>
        <name>meso-2,6-diaminopimelate</name>
        <dbReference type="ChEBI" id="CHEBI:57791"/>
    </ligand>
</feature>
<protein>
    <recommendedName>
        <fullName evidence="7">UDP-N-acetylmuramoyl-L-alanyl-D-glutamate--2,6-diaminopimelate ligase</fullName>
        <ecNumber evidence="7">6.3.2.13</ecNumber>
    </recommendedName>
    <alternativeName>
        <fullName evidence="7">Meso-A2pm-adding enzyme</fullName>
    </alternativeName>
    <alternativeName>
        <fullName evidence="7">Meso-diaminopimelate-adding enzyme</fullName>
    </alternativeName>
    <alternativeName>
        <fullName evidence="7">UDP-MurNAc-L-Ala-D-Glu:meso-diaminopimelate ligase</fullName>
    </alternativeName>
    <alternativeName>
        <fullName evidence="7">UDP-MurNAc-tripeptide synthetase</fullName>
    </alternativeName>
    <alternativeName>
        <fullName evidence="7">UDP-N-acetylmuramyl-tripeptide synthetase</fullName>
    </alternativeName>
</protein>
<feature type="domain" description="Mur ligase C-terminal" evidence="11">
    <location>
        <begin position="363"/>
        <end position="485"/>
    </location>
</feature>
<dbReference type="InterPro" id="IPR035911">
    <property type="entry name" value="MurE/MurF_N"/>
</dbReference>
<keyword evidence="7 13" id="KW-0436">Ligase</keyword>
<organism evidence="13 14">
    <name type="scientific">Marinospirillum alkalitolerans</name>
    <dbReference type="NCBI Taxonomy" id="3123374"/>
    <lineage>
        <taxon>Bacteria</taxon>
        <taxon>Pseudomonadati</taxon>
        <taxon>Pseudomonadota</taxon>
        <taxon>Gammaproteobacteria</taxon>
        <taxon>Oceanospirillales</taxon>
        <taxon>Oceanospirillaceae</taxon>
        <taxon>Marinospirillum</taxon>
    </lineage>
</organism>
<evidence type="ECO:0000256" key="8">
    <source>
        <dbReference type="RuleBase" id="RU004135"/>
    </source>
</evidence>
<feature type="binding site" evidence="7">
    <location>
        <begin position="434"/>
        <end position="437"/>
    </location>
    <ligand>
        <name>meso-2,6-diaminopimelate</name>
        <dbReference type="ChEBI" id="CHEBI:57791"/>
    </ligand>
</feature>
<evidence type="ECO:0000256" key="1">
    <source>
        <dbReference type="ARBA" id="ARBA00005898"/>
    </source>
</evidence>
<feature type="domain" description="Mur ligase central" evidence="12">
    <location>
        <begin position="139"/>
        <end position="340"/>
    </location>
</feature>
<evidence type="ECO:0000256" key="2">
    <source>
        <dbReference type="ARBA" id="ARBA00022618"/>
    </source>
</evidence>
<feature type="binding site" evidence="7">
    <location>
        <begin position="141"/>
        <end position="147"/>
    </location>
    <ligand>
        <name>ATP</name>
        <dbReference type="ChEBI" id="CHEBI:30616"/>
    </ligand>
</feature>
<comment type="similarity">
    <text evidence="1 7">Belongs to the MurCDEF family. MurE subfamily.</text>
</comment>
<feature type="binding site" evidence="7">
    <location>
        <position position="216"/>
    </location>
    <ligand>
        <name>UDP-N-acetyl-alpha-D-muramoyl-L-alanyl-D-glutamate</name>
        <dbReference type="ChEBI" id="CHEBI:83900"/>
    </ligand>
</feature>
<dbReference type="InterPro" id="IPR036615">
    <property type="entry name" value="Mur_ligase_C_dom_sf"/>
</dbReference>
<feature type="binding site" evidence="7">
    <location>
        <position position="45"/>
    </location>
    <ligand>
        <name>UDP-N-acetyl-alpha-D-muramoyl-L-alanyl-D-glutamate</name>
        <dbReference type="ChEBI" id="CHEBI:83900"/>
    </ligand>
</feature>
<feature type="binding site" evidence="7">
    <location>
        <position position="210"/>
    </location>
    <ligand>
        <name>UDP-N-acetyl-alpha-D-muramoyl-L-alanyl-D-glutamate</name>
        <dbReference type="ChEBI" id="CHEBI:83900"/>
    </ligand>
</feature>
<sequence length="534" mass="57447">MPVFHVDRMLSPEAVFALWPELAEHPLAGHLSSALAAVTRLVKDSRQVQAGDAFINLLGPTEQGQRYQEQALAAGARVLIVALAAEAKADLGYEEQAGQAVVRLDLPDLKARLGGWLTQLRAQHAARHGVAAVLSSVAVTGTNGKSSVAHFLAQAYQQLDQQVALVGTLGYGRLSALQPATHTTPDLLVMHDFYQRWAEEGMAQVVLEASSHALDQGRLDGLPIQTAVFTNLTRDHLDYHPTFAAYGAAKRRLFERPEIERGVICIDDAFGQELAATSWPYPVLTYSLDAQSQADLKLLQASYHARGIRAQCLLQGQPLQLELGLLGDFNLANVLAVALVLWPQVQDLQHLQNLLNGLQPVPGRMQCLETKPQVVVDYAHTPDALAQALQAVRRHTSGQLWCVFGCGGDRDTGKRPLMGAAAARYADQLVVTDDNPRTEDPALIRAAIMAAAGSAAVAISDRAQAIAYALQQAGRDDVVLIAGKGHETTQQLGAITVPFSDVEVALQHLESHGLKAHQQTSPSSLIKGTQDLSC</sequence>
<name>A0ABW8PXE4_9GAMM</name>
<evidence type="ECO:0000256" key="9">
    <source>
        <dbReference type="SAM" id="MobiDB-lite"/>
    </source>
</evidence>
<dbReference type="Gene3D" id="3.40.1190.10">
    <property type="entry name" value="Mur-like, catalytic domain"/>
    <property type="match status" value="1"/>
</dbReference>
<dbReference type="Pfam" id="PF08245">
    <property type="entry name" value="Mur_ligase_M"/>
    <property type="match status" value="1"/>
</dbReference>
<dbReference type="InterPro" id="IPR004101">
    <property type="entry name" value="Mur_ligase_C"/>
</dbReference>
<reference evidence="13 14" key="1">
    <citation type="submission" date="2024-02" db="EMBL/GenBank/DDBJ databases">
        <title>Marinospirillum sp. MEB 164 isolated from Lonar lake sediment.</title>
        <authorList>
            <person name="Joshi A."/>
            <person name="Thite S."/>
        </authorList>
    </citation>
    <scope>NUCLEOTIDE SEQUENCE [LARGE SCALE GENOMIC DNA]</scope>
    <source>
        <strain evidence="13 14">MEB164</strain>
    </source>
</reference>
<keyword evidence="5 7" id="KW-0131">Cell cycle</keyword>
<feature type="domain" description="Mur ligase N-terminal catalytic" evidence="10">
    <location>
        <begin position="44"/>
        <end position="105"/>
    </location>
</feature>
<keyword evidence="7" id="KW-0963">Cytoplasm</keyword>
<evidence type="ECO:0000313" key="14">
    <source>
        <dbReference type="Proteomes" id="UP001621714"/>
    </source>
</evidence>
<feature type="binding site" evidence="7">
    <location>
        <position position="410"/>
    </location>
    <ligand>
        <name>meso-2,6-diaminopimelate</name>
        <dbReference type="ChEBI" id="CHEBI:57791"/>
    </ligand>
</feature>
<feature type="modified residue" description="N6-carboxylysine" evidence="7">
    <location>
        <position position="250"/>
    </location>
</feature>
<evidence type="ECO:0000256" key="4">
    <source>
        <dbReference type="ARBA" id="ARBA00022984"/>
    </source>
</evidence>
<dbReference type="InterPro" id="IPR036565">
    <property type="entry name" value="Mur-like_cat_sf"/>
</dbReference>
<keyword evidence="14" id="KW-1185">Reference proteome</keyword>
<dbReference type="NCBIfam" id="NF001126">
    <property type="entry name" value="PRK00139.1-4"/>
    <property type="match status" value="1"/>
</dbReference>
<evidence type="ECO:0000256" key="3">
    <source>
        <dbReference type="ARBA" id="ARBA00022960"/>
    </source>
</evidence>
<feature type="compositionally biased region" description="Polar residues" evidence="9">
    <location>
        <begin position="517"/>
        <end position="534"/>
    </location>
</feature>
<comment type="function">
    <text evidence="7">Catalyzes the addition of meso-diaminopimelic acid to the nucleotide precursor UDP-N-acetylmuramoyl-L-alanyl-D-glutamate (UMAG) in the biosynthesis of bacterial cell-wall peptidoglycan.</text>
</comment>
<dbReference type="SUPFAM" id="SSF53623">
    <property type="entry name" value="MurD-like peptide ligases, catalytic domain"/>
    <property type="match status" value="1"/>
</dbReference>
<dbReference type="Pfam" id="PF01225">
    <property type="entry name" value="Mur_ligase"/>
    <property type="match status" value="1"/>
</dbReference>
<comment type="caution">
    <text evidence="7">Lacks conserved residue(s) required for the propagation of feature annotation.</text>
</comment>
<feature type="region of interest" description="Disordered" evidence="9">
    <location>
        <begin position="513"/>
        <end position="534"/>
    </location>
</feature>
<feature type="binding site" evidence="7">
    <location>
        <begin position="183"/>
        <end position="184"/>
    </location>
    <ligand>
        <name>UDP-N-acetyl-alpha-D-muramoyl-L-alanyl-D-glutamate</name>
        <dbReference type="ChEBI" id="CHEBI:83900"/>
    </ligand>
</feature>
<dbReference type="InterPro" id="IPR013221">
    <property type="entry name" value="Mur_ligase_cen"/>
</dbReference>
<accession>A0ABW8PXE4</accession>
<keyword evidence="6 7" id="KW-0961">Cell wall biogenesis/degradation</keyword>
<evidence type="ECO:0000256" key="6">
    <source>
        <dbReference type="ARBA" id="ARBA00023316"/>
    </source>
</evidence>
<dbReference type="Proteomes" id="UP001621714">
    <property type="component" value="Unassembled WGS sequence"/>
</dbReference>
<dbReference type="Gene3D" id="3.40.1390.10">
    <property type="entry name" value="MurE/MurF, N-terminal domain"/>
    <property type="match status" value="1"/>
</dbReference>
<evidence type="ECO:0000259" key="10">
    <source>
        <dbReference type="Pfam" id="PF01225"/>
    </source>
</evidence>
<comment type="PTM">
    <text evidence="7">Carboxylation is probably crucial for Mg(2+) binding and, consequently, for the gamma-phosphate positioning of ATP.</text>
</comment>
<evidence type="ECO:0000259" key="12">
    <source>
        <dbReference type="Pfam" id="PF08245"/>
    </source>
</evidence>
<dbReference type="EC" id="6.3.2.13" evidence="7"/>
<keyword evidence="7" id="KW-0460">Magnesium</keyword>
<dbReference type="InterPro" id="IPR005761">
    <property type="entry name" value="UDP-N-AcMur-Glu-dNH2Pim_ligase"/>
</dbReference>
<comment type="pathway">
    <text evidence="7 8">Cell wall biogenesis; peptidoglycan biosynthesis.</text>
</comment>
<keyword evidence="4 7" id="KW-0573">Peptidoglycan synthesis</keyword>
<feature type="binding site" evidence="7">
    <location>
        <position position="483"/>
    </location>
    <ligand>
        <name>meso-2,6-diaminopimelate</name>
        <dbReference type="ChEBI" id="CHEBI:57791"/>
    </ligand>
</feature>
<dbReference type="Pfam" id="PF02875">
    <property type="entry name" value="Mur_ligase_C"/>
    <property type="match status" value="1"/>
</dbReference>
<evidence type="ECO:0000259" key="11">
    <source>
        <dbReference type="Pfam" id="PF02875"/>
    </source>
</evidence>
<comment type="cofactor">
    <cofactor evidence="7">
        <name>Mg(2+)</name>
        <dbReference type="ChEBI" id="CHEBI:18420"/>
    </cofactor>
</comment>
<evidence type="ECO:0000256" key="7">
    <source>
        <dbReference type="HAMAP-Rule" id="MF_00208"/>
    </source>
</evidence>
<dbReference type="EMBL" id="JBANFI010000004">
    <property type="protein sequence ID" value="MFK7160949.1"/>
    <property type="molecule type" value="Genomic_DNA"/>
</dbReference>
<comment type="catalytic activity">
    <reaction evidence="7">
        <text>UDP-N-acetyl-alpha-D-muramoyl-L-alanyl-D-glutamate + meso-2,6-diaminopimelate + ATP = UDP-N-acetyl-alpha-D-muramoyl-L-alanyl-gamma-D-glutamyl-meso-2,6-diaminopimelate + ADP + phosphate + H(+)</text>
        <dbReference type="Rhea" id="RHEA:23676"/>
        <dbReference type="ChEBI" id="CHEBI:15378"/>
        <dbReference type="ChEBI" id="CHEBI:30616"/>
        <dbReference type="ChEBI" id="CHEBI:43474"/>
        <dbReference type="ChEBI" id="CHEBI:57791"/>
        <dbReference type="ChEBI" id="CHEBI:83900"/>
        <dbReference type="ChEBI" id="CHEBI:83905"/>
        <dbReference type="ChEBI" id="CHEBI:456216"/>
        <dbReference type="EC" id="6.3.2.13"/>
    </reaction>
</comment>
<dbReference type="GO" id="GO:0008765">
    <property type="term" value="F:UDP-N-acetylmuramoylalanyl-D-glutamate-2,6-diaminopimelate ligase activity"/>
    <property type="evidence" value="ECO:0007669"/>
    <property type="project" value="UniProtKB-EC"/>
</dbReference>
<dbReference type="NCBIfam" id="TIGR01085">
    <property type="entry name" value="murE"/>
    <property type="match status" value="1"/>
</dbReference>
<dbReference type="RefSeq" id="WP_405339156.1">
    <property type="nucleotide sequence ID" value="NZ_JBANFI010000004.1"/>
</dbReference>
<dbReference type="PANTHER" id="PTHR23135">
    <property type="entry name" value="MUR LIGASE FAMILY MEMBER"/>
    <property type="match status" value="1"/>
</dbReference>
<dbReference type="PANTHER" id="PTHR23135:SF4">
    <property type="entry name" value="UDP-N-ACETYLMURAMOYL-L-ALANYL-D-GLUTAMATE--2,6-DIAMINOPIMELATE LIGASE MURE HOMOLOG, CHLOROPLASTIC"/>
    <property type="match status" value="1"/>
</dbReference>
<dbReference type="InterPro" id="IPR000713">
    <property type="entry name" value="Mur_ligase_N"/>
</dbReference>
<keyword evidence="3 7" id="KW-0133">Cell shape</keyword>
<gene>
    <name evidence="7" type="primary">murE</name>
    <name evidence="13" type="ORF">V6U78_07865</name>
</gene>
<feature type="short sequence motif" description="Meso-diaminopimelate recognition motif" evidence="7">
    <location>
        <begin position="434"/>
        <end position="437"/>
    </location>
</feature>
<proteinExistence type="inferred from homology"/>
<comment type="caution">
    <text evidence="13">The sequence shown here is derived from an EMBL/GenBank/DDBJ whole genome shotgun (WGS) entry which is preliminary data.</text>
</comment>
<feature type="binding site" evidence="7">
    <location>
        <position position="218"/>
    </location>
    <ligand>
        <name>UDP-N-acetyl-alpha-D-muramoyl-L-alanyl-D-glutamate</name>
        <dbReference type="ChEBI" id="CHEBI:83900"/>
    </ligand>
</feature>
<comment type="subcellular location">
    <subcellularLocation>
        <location evidence="7 8">Cytoplasm</location>
    </subcellularLocation>
</comment>
<dbReference type="SUPFAM" id="SSF53244">
    <property type="entry name" value="MurD-like peptide ligases, peptide-binding domain"/>
    <property type="match status" value="1"/>
</dbReference>
<dbReference type="Gene3D" id="3.90.190.20">
    <property type="entry name" value="Mur ligase, C-terminal domain"/>
    <property type="match status" value="1"/>
</dbReference>
<dbReference type="SUPFAM" id="SSF63418">
    <property type="entry name" value="MurE/MurF N-terminal domain"/>
    <property type="match status" value="1"/>
</dbReference>
<keyword evidence="7" id="KW-0547">Nucleotide-binding</keyword>
<dbReference type="HAMAP" id="MF_00208">
    <property type="entry name" value="MurE"/>
    <property type="match status" value="1"/>
</dbReference>